<dbReference type="InterPro" id="IPR003439">
    <property type="entry name" value="ABC_transporter-like_ATP-bd"/>
</dbReference>
<dbReference type="PANTHER" id="PTHR43820:SF4">
    <property type="entry name" value="HIGH-AFFINITY BRANCHED-CHAIN AMINO ACID TRANSPORT ATP-BINDING PROTEIN LIVF"/>
    <property type="match status" value="1"/>
</dbReference>
<keyword evidence="2" id="KW-0813">Transport</keyword>
<dbReference type="SUPFAM" id="SSF52540">
    <property type="entry name" value="P-loop containing nucleoside triphosphate hydrolases"/>
    <property type="match status" value="1"/>
</dbReference>
<evidence type="ECO:0000256" key="5">
    <source>
        <dbReference type="ARBA" id="ARBA00022970"/>
    </source>
</evidence>
<dbReference type="CDD" id="cd03224">
    <property type="entry name" value="ABC_TM1139_LivF_branched"/>
    <property type="match status" value="1"/>
</dbReference>
<evidence type="ECO:0000313" key="7">
    <source>
        <dbReference type="EMBL" id="MCW3477473.1"/>
    </source>
</evidence>
<dbReference type="GO" id="GO:0005524">
    <property type="term" value="F:ATP binding"/>
    <property type="evidence" value="ECO:0007669"/>
    <property type="project" value="UniProtKB-KW"/>
</dbReference>
<evidence type="ECO:0000259" key="6">
    <source>
        <dbReference type="PROSITE" id="PS50893"/>
    </source>
</evidence>
<dbReference type="InterPro" id="IPR027417">
    <property type="entry name" value="P-loop_NTPase"/>
</dbReference>
<dbReference type="InterPro" id="IPR052156">
    <property type="entry name" value="BCAA_Transport_ATP-bd_LivF"/>
</dbReference>
<proteinExistence type="inferred from homology"/>
<reference evidence="7" key="2">
    <citation type="submission" date="2022-10" db="EMBL/GenBank/DDBJ databases">
        <authorList>
            <person name="Trinh H.N."/>
        </authorList>
    </citation>
    <scope>NUCLEOTIDE SEQUENCE</scope>
    <source>
        <strain evidence="7">RN2-1</strain>
    </source>
</reference>
<feature type="domain" description="ABC transporter" evidence="6">
    <location>
        <begin position="2"/>
        <end position="237"/>
    </location>
</feature>
<reference evidence="7" key="1">
    <citation type="submission" date="2022-09" db="EMBL/GenBank/DDBJ databases">
        <title>Rhodovastum sp. nov. RN2-1 isolated from soil in Seongnam, South Korea.</title>
        <authorList>
            <person name="Le N.T."/>
        </authorList>
    </citation>
    <scope>NUCLEOTIDE SEQUENCE</scope>
    <source>
        <strain evidence="7">RN2-1</strain>
    </source>
</reference>
<dbReference type="GO" id="GO:0016887">
    <property type="term" value="F:ATP hydrolysis activity"/>
    <property type="evidence" value="ECO:0007669"/>
    <property type="project" value="InterPro"/>
</dbReference>
<dbReference type="RefSeq" id="WP_264716423.1">
    <property type="nucleotide sequence ID" value="NZ_JAPDNT010000038.1"/>
</dbReference>
<comment type="caution">
    <text evidence="7">The sequence shown here is derived from an EMBL/GenBank/DDBJ whole genome shotgun (WGS) entry which is preliminary data.</text>
</comment>
<evidence type="ECO:0000313" key="8">
    <source>
        <dbReference type="Proteomes" id="UP001165679"/>
    </source>
</evidence>
<dbReference type="Proteomes" id="UP001165679">
    <property type="component" value="Unassembled WGS sequence"/>
</dbReference>
<keyword evidence="3" id="KW-0547">Nucleotide-binding</keyword>
<dbReference type="InterPro" id="IPR003593">
    <property type="entry name" value="AAA+_ATPase"/>
</dbReference>
<evidence type="ECO:0000256" key="2">
    <source>
        <dbReference type="ARBA" id="ARBA00022448"/>
    </source>
</evidence>
<dbReference type="PROSITE" id="PS50893">
    <property type="entry name" value="ABC_TRANSPORTER_2"/>
    <property type="match status" value="1"/>
</dbReference>
<dbReference type="SMART" id="SM00382">
    <property type="entry name" value="AAA"/>
    <property type="match status" value="1"/>
</dbReference>
<dbReference type="InterPro" id="IPR017871">
    <property type="entry name" value="ABC_transporter-like_CS"/>
</dbReference>
<name>A0AA41YVY5_9PROT</name>
<keyword evidence="4 7" id="KW-0067">ATP-binding</keyword>
<gene>
    <name evidence="7" type="ORF">OL599_23170</name>
</gene>
<dbReference type="Gene3D" id="3.40.50.300">
    <property type="entry name" value="P-loop containing nucleotide triphosphate hydrolases"/>
    <property type="match status" value="1"/>
</dbReference>
<dbReference type="PROSITE" id="PS00211">
    <property type="entry name" value="ABC_TRANSPORTER_1"/>
    <property type="match status" value="1"/>
</dbReference>
<dbReference type="Pfam" id="PF00005">
    <property type="entry name" value="ABC_tran"/>
    <property type="match status" value="1"/>
</dbReference>
<sequence length="239" mass="25969">MLEIEDVNTFRGPAHVLNGVSLNVGAQEVVCLVGRNGAGKTTTMESINGLLPVRSGAIRFRGEDMTRLPAYKRARRGIGYAPEGASIFPDLTVSENLMMSRWLSEKAVRARGDGAEVNIEDRMFSVFPEVRPLLNRRGLNLSGGQKKMVAIARAMALSPYLLLLDEAFEGLAPAVVGRFRDAVITIKQMGISILIAESNLVNAAAVADRLYAMDRGEIIFHGSPQDALANEDVMRTLRG</sequence>
<comment type="similarity">
    <text evidence="1">Belongs to the ABC transporter superfamily.</text>
</comment>
<protein>
    <submittedName>
        <fullName evidence="7">ABC transporter ATP-binding protein</fullName>
    </submittedName>
</protein>
<accession>A0AA41YVY5</accession>
<evidence type="ECO:0000256" key="1">
    <source>
        <dbReference type="ARBA" id="ARBA00005417"/>
    </source>
</evidence>
<evidence type="ECO:0000256" key="3">
    <source>
        <dbReference type="ARBA" id="ARBA00022741"/>
    </source>
</evidence>
<keyword evidence="8" id="KW-1185">Reference proteome</keyword>
<evidence type="ECO:0000256" key="4">
    <source>
        <dbReference type="ARBA" id="ARBA00022840"/>
    </source>
</evidence>
<dbReference type="GO" id="GO:0015807">
    <property type="term" value="P:L-amino acid transport"/>
    <property type="evidence" value="ECO:0007669"/>
    <property type="project" value="TreeGrafter"/>
</dbReference>
<dbReference type="AlphaFoldDB" id="A0AA41YVY5"/>
<dbReference type="PANTHER" id="PTHR43820">
    <property type="entry name" value="HIGH-AFFINITY BRANCHED-CHAIN AMINO ACID TRANSPORT ATP-BINDING PROTEIN LIVF"/>
    <property type="match status" value="1"/>
</dbReference>
<organism evidence="7 8">
    <name type="scientific">Limobrevibacterium gyesilva</name>
    <dbReference type="NCBI Taxonomy" id="2991712"/>
    <lineage>
        <taxon>Bacteria</taxon>
        <taxon>Pseudomonadati</taxon>
        <taxon>Pseudomonadota</taxon>
        <taxon>Alphaproteobacteria</taxon>
        <taxon>Acetobacterales</taxon>
        <taxon>Acetobacteraceae</taxon>
        <taxon>Limobrevibacterium</taxon>
    </lineage>
</organism>
<dbReference type="GO" id="GO:0015658">
    <property type="term" value="F:branched-chain amino acid transmembrane transporter activity"/>
    <property type="evidence" value="ECO:0007669"/>
    <property type="project" value="TreeGrafter"/>
</dbReference>
<keyword evidence="5" id="KW-0029">Amino-acid transport</keyword>
<dbReference type="EMBL" id="JAPDNT010000038">
    <property type="protein sequence ID" value="MCW3477473.1"/>
    <property type="molecule type" value="Genomic_DNA"/>
</dbReference>